<dbReference type="GO" id="GO:0005737">
    <property type="term" value="C:cytoplasm"/>
    <property type="evidence" value="ECO:0007669"/>
    <property type="project" value="TreeGrafter"/>
</dbReference>
<sequence>MGGYLLLIITLLFSNLLAVIRWPVVSLKRLFTGKASQANEQIDSNRVNEVNAQQLEQAMKSPGPVLIDFWAEWCGPCIMMNTPLKKLAASNEINCAIVKVDTVKHKKLADEYNVKGLPTLLLVKDGEELKRYAGALSYHELKEFVNQ</sequence>
<name>A0A6M1THZ1_9BACT</name>
<dbReference type="PRINTS" id="PR00421">
    <property type="entry name" value="THIOREDOXIN"/>
</dbReference>
<organism evidence="2 3">
    <name type="scientific">Fodinibius halophilus</name>
    <dbReference type="NCBI Taxonomy" id="1736908"/>
    <lineage>
        <taxon>Bacteria</taxon>
        <taxon>Pseudomonadati</taxon>
        <taxon>Balneolota</taxon>
        <taxon>Balneolia</taxon>
        <taxon>Balneolales</taxon>
        <taxon>Balneolaceae</taxon>
        <taxon>Fodinibius</taxon>
    </lineage>
</organism>
<dbReference type="EMBL" id="JAALLS010000024">
    <property type="protein sequence ID" value="NGP89702.1"/>
    <property type="molecule type" value="Genomic_DNA"/>
</dbReference>
<dbReference type="Gene3D" id="3.40.30.10">
    <property type="entry name" value="Glutaredoxin"/>
    <property type="match status" value="1"/>
</dbReference>
<dbReference type="PANTHER" id="PTHR45663">
    <property type="entry name" value="GEO12009P1"/>
    <property type="match status" value="1"/>
</dbReference>
<accession>A0A6M1THZ1</accession>
<dbReference type="Proteomes" id="UP000479132">
    <property type="component" value="Unassembled WGS sequence"/>
</dbReference>
<evidence type="ECO:0000313" key="2">
    <source>
        <dbReference type="EMBL" id="NGP89702.1"/>
    </source>
</evidence>
<proteinExistence type="predicted"/>
<evidence type="ECO:0000259" key="1">
    <source>
        <dbReference type="PROSITE" id="PS51352"/>
    </source>
</evidence>
<dbReference type="InterPro" id="IPR036249">
    <property type="entry name" value="Thioredoxin-like_sf"/>
</dbReference>
<protein>
    <submittedName>
        <fullName evidence="2">Thioredoxin family protein</fullName>
    </submittedName>
</protein>
<dbReference type="PROSITE" id="PS51352">
    <property type="entry name" value="THIOREDOXIN_2"/>
    <property type="match status" value="1"/>
</dbReference>
<dbReference type="InterPro" id="IPR013766">
    <property type="entry name" value="Thioredoxin_domain"/>
</dbReference>
<gene>
    <name evidence="2" type="ORF">G3569_15195</name>
</gene>
<dbReference type="PANTHER" id="PTHR45663:SF11">
    <property type="entry name" value="GEO12009P1"/>
    <property type="match status" value="1"/>
</dbReference>
<dbReference type="AlphaFoldDB" id="A0A6M1THZ1"/>
<dbReference type="Pfam" id="PF00085">
    <property type="entry name" value="Thioredoxin"/>
    <property type="match status" value="1"/>
</dbReference>
<dbReference type="CDD" id="cd02947">
    <property type="entry name" value="TRX_family"/>
    <property type="match status" value="1"/>
</dbReference>
<dbReference type="GO" id="GO:0015035">
    <property type="term" value="F:protein-disulfide reductase activity"/>
    <property type="evidence" value="ECO:0007669"/>
    <property type="project" value="TreeGrafter"/>
</dbReference>
<evidence type="ECO:0000313" key="3">
    <source>
        <dbReference type="Proteomes" id="UP000479132"/>
    </source>
</evidence>
<reference evidence="2 3" key="1">
    <citation type="submission" date="2020-02" db="EMBL/GenBank/DDBJ databases">
        <title>Aliifodinibius halophilus 2W32, complete genome.</title>
        <authorList>
            <person name="Li Y."/>
            <person name="Wu S."/>
        </authorList>
    </citation>
    <scope>NUCLEOTIDE SEQUENCE [LARGE SCALE GENOMIC DNA]</scope>
    <source>
        <strain evidence="2 3">2W32</strain>
    </source>
</reference>
<comment type="caution">
    <text evidence="2">The sequence shown here is derived from an EMBL/GenBank/DDBJ whole genome shotgun (WGS) entry which is preliminary data.</text>
</comment>
<feature type="domain" description="Thioredoxin" evidence="1">
    <location>
        <begin position="16"/>
        <end position="147"/>
    </location>
</feature>
<dbReference type="SUPFAM" id="SSF52833">
    <property type="entry name" value="Thioredoxin-like"/>
    <property type="match status" value="1"/>
</dbReference>
<keyword evidence="3" id="KW-1185">Reference proteome</keyword>